<dbReference type="OrthoDB" id="2593073at2759"/>
<proteinExistence type="predicted"/>
<dbReference type="PANTHER" id="PTHR40621">
    <property type="entry name" value="TRANSCRIPTION FACTOR KAPC-RELATED"/>
    <property type="match status" value="1"/>
</dbReference>
<accession>A0A9W4WN38</accession>
<dbReference type="GO" id="GO:0000976">
    <property type="term" value="F:transcription cis-regulatory region binding"/>
    <property type="evidence" value="ECO:0007669"/>
    <property type="project" value="InterPro"/>
</dbReference>
<dbReference type="InterPro" id="IPR046347">
    <property type="entry name" value="bZIP_sf"/>
</dbReference>
<evidence type="ECO:0000313" key="4">
    <source>
        <dbReference type="EMBL" id="CAI2173694.1"/>
    </source>
</evidence>
<comment type="subcellular location">
    <subcellularLocation>
        <location evidence="1">Nucleus</location>
    </subcellularLocation>
</comment>
<gene>
    <name evidence="4" type="ORF">FWILDA_LOCUS6214</name>
</gene>
<name>A0A9W4WN38_9GLOM</name>
<evidence type="ECO:0000313" key="5">
    <source>
        <dbReference type="Proteomes" id="UP001153678"/>
    </source>
</evidence>
<dbReference type="AlphaFoldDB" id="A0A9W4WN38"/>
<reference evidence="4" key="1">
    <citation type="submission" date="2022-08" db="EMBL/GenBank/DDBJ databases">
        <authorList>
            <person name="Kallberg Y."/>
            <person name="Tangrot J."/>
            <person name="Rosling A."/>
        </authorList>
    </citation>
    <scope>NUCLEOTIDE SEQUENCE</scope>
    <source>
        <strain evidence="4">Wild A</strain>
    </source>
</reference>
<protein>
    <submittedName>
        <fullName evidence="4">1118_t:CDS:1</fullName>
    </submittedName>
</protein>
<dbReference type="InterPro" id="IPR050936">
    <property type="entry name" value="AP-1-like"/>
</dbReference>
<dbReference type="Proteomes" id="UP001153678">
    <property type="component" value="Unassembled WGS sequence"/>
</dbReference>
<keyword evidence="2" id="KW-0539">Nucleus</keyword>
<dbReference type="GO" id="GO:0090575">
    <property type="term" value="C:RNA polymerase II transcription regulator complex"/>
    <property type="evidence" value="ECO:0007669"/>
    <property type="project" value="TreeGrafter"/>
</dbReference>
<dbReference type="GO" id="GO:0001228">
    <property type="term" value="F:DNA-binding transcription activator activity, RNA polymerase II-specific"/>
    <property type="evidence" value="ECO:0007669"/>
    <property type="project" value="TreeGrafter"/>
</dbReference>
<dbReference type="Gene3D" id="1.20.5.170">
    <property type="match status" value="1"/>
</dbReference>
<evidence type="ECO:0000256" key="2">
    <source>
        <dbReference type="ARBA" id="ARBA00023242"/>
    </source>
</evidence>
<evidence type="ECO:0000256" key="3">
    <source>
        <dbReference type="SAM" id="Coils"/>
    </source>
</evidence>
<dbReference type="CDD" id="cd14688">
    <property type="entry name" value="bZIP_YAP"/>
    <property type="match status" value="1"/>
</dbReference>
<dbReference type="EMBL" id="CAMKVN010001102">
    <property type="protein sequence ID" value="CAI2173694.1"/>
    <property type="molecule type" value="Genomic_DNA"/>
</dbReference>
<feature type="coiled-coil region" evidence="3">
    <location>
        <begin position="109"/>
        <end position="136"/>
    </location>
</feature>
<keyword evidence="3" id="KW-0175">Coiled coil</keyword>
<sequence>MNVPGQQLKLPIPRLSNTSLQASKTKFSESLNRSTNSQFSTNLNPVICQPMLTSIGKPMPNKRGRKPLSKMPETKKHIQNLTNQRAFRRRKEDYVRTLETKANTYEILYTEAQSHIKSLRERLSLLQRRLDKTQTSDKCDASIYRQAIEETQHMCDSNSYRSSDDEMSVNVEMSDVTYGGGNRNITSFTFNEQQYQSDSQTNSVKSDESVEDIIRDPLFCDTKEGDLCFCEPVSIEDLTKDPSQLSSGSDSFGRYYLDHKAGKRLWIISNGAVTQCTTPTTPSQAIFSNFTTCNDSQPSRKSCPTISSPVRSDDTQWQLQQDEEQCYFSPPSPLSPTVSDTIPITSNFTQHHPLNLKWILGDNNNDENGDESA</sequence>
<organism evidence="4 5">
    <name type="scientific">Funneliformis geosporum</name>
    <dbReference type="NCBI Taxonomy" id="1117311"/>
    <lineage>
        <taxon>Eukaryota</taxon>
        <taxon>Fungi</taxon>
        <taxon>Fungi incertae sedis</taxon>
        <taxon>Mucoromycota</taxon>
        <taxon>Glomeromycotina</taxon>
        <taxon>Glomeromycetes</taxon>
        <taxon>Glomerales</taxon>
        <taxon>Glomeraceae</taxon>
        <taxon>Funneliformis</taxon>
    </lineage>
</organism>
<keyword evidence="5" id="KW-1185">Reference proteome</keyword>
<dbReference type="SUPFAM" id="SSF57959">
    <property type="entry name" value="Leucine zipper domain"/>
    <property type="match status" value="1"/>
</dbReference>
<dbReference type="PANTHER" id="PTHR40621:SF6">
    <property type="entry name" value="AP-1-LIKE TRANSCRIPTION FACTOR YAP1-RELATED"/>
    <property type="match status" value="1"/>
</dbReference>
<comment type="caution">
    <text evidence="4">The sequence shown here is derived from an EMBL/GenBank/DDBJ whole genome shotgun (WGS) entry which is preliminary data.</text>
</comment>
<evidence type="ECO:0000256" key="1">
    <source>
        <dbReference type="ARBA" id="ARBA00004123"/>
    </source>
</evidence>